<gene>
    <name evidence="2" type="ORF">GOCE00092_LOCUS4344</name>
</gene>
<dbReference type="EMBL" id="HBGK01008372">
    <property type="protein sequence ID" value="CAD9275436.1"/>
    <property type="molecule type" value="Transcribed_RNA"/>
</dbReference>
<evidence type="ECO:0000313" key="2">
    <source>
        <dbReference type="EMBL" id="CAD9275436.1"/>
    </source>
</evidence>
<accession>A0A7S1Y1C1</accession>
<feature type="region of interest" description="Disordered" evidence="1">
    <location>
        <begin position="1"/>
        <end position="46"/>
    </location>
</feature>
<dbReference type="AlphaFoldDB" id="A0A7S1Y1C1"/>
<evidence type="ECO:0000256" key="1">
    <source>
        <dbReference type="SAM" id="MobiDB-lite"/>
    </source>
</evidence>
<organism evidence="2">
    <name type="scientific">Grammatophora oceanica</name>
    <dbReference type="NCBI Taxonomy" id="210454"/>
    <lineage>
        <taxon>Eukaryota</taxon>
        <taxon>Sar</taxon>
        <taxon>Stramenopiles</taxon>
        <taxon>Ochrophyta</taxon>
        <taxon>Bacillariophyta</taxon>
        <taxon>Fragilariophyceae</taxon>
        <taxon>Fragilariophycidae</taxon>
        <taxon>Rhabdonematales</taxon>
        <taxon>Grammatophoraceae</taxon>
        <taxon>Grammatophora</taxon>
    </lineage>
</organism>
<reference evidence="2" key="1">
    <citation type="submission" date="2021-01" db="EMBL/GenBank/DDBJ databases">
        <authorList>
            <person name="Corre E."/>
            <person name="Pelletier E."/>
            <person name="Niang G."/>
            <person name="Scheremetjew M."/>
            <person name="Finn R."/>
            <person name="Kale V."/>
            <person name="Holt S."/>
            <person name="Cochrane G."/>
            <person name="Meng A."/>
            <person name="Brown T."/>
            <person name="Cohen L."/>
        </authorList>
    </citation>
    <scope>NUCLEOTIDE SEQUENCE</scope>
    <source>
        <strain evidence="2">CCMP 410</strain>
    </source>
</reference>
<proteinExistence type="predicted"/>
<sequence length="249" mass="28333">MPPYSTIAGTGHLEQVPHHTKTRRPFSLRRQRPNVGYSSSNSSKALGSSSSVVVDAYSADQYVTVQETQEHRAFSYIRDASQKLDKTMEMLGHLLQSCGGVSRQAVEELQMLPTPYERLQRAQMYLMCVIMVSNNNNNNTNKSKQQQHDEDAERQALLVMLVQAWEALVRVRHLEQKLHYRKLNTYKLNGGATSYEIKRASEKLTTTSEACTQALVGLWKVQRLIKKTTKKPLNDDDDEDNKSTATTDW</sequence>
<feature type="compositionally biased region" description="Basic residues" evidence="1">
    <location>
        <begin position="18"/>
        <end position="32"/>
    </location>
</feature>
<protein>
    <submittedName>
        <fullName evidence="2">Uncharacterized protein</fullName>
    </submittedName>
</protein>
<name>A0A7S1Y1C1_9STRA</name>